<dbReference type="PANTHER" id="PTHR43848">
    <property type="entry name" value="PUTRESCINE TRANSPORT SYSTEM PERMEASE PROTEIN POTI"/>
    <property type="match status" value="1"/>
</dbReference>
<feature type="transmembrane region" description="Helical" evidence="8">
    <location>
        <begin position="203"/>
        <end position="222"/>
    </location>
</feature>
<organism evidence="10 11">
    <name type="scientific">Kineococcus halophytocola</name>
    <dbReference type="NCBI Taxonomy" id="3234027"/>
    <lineage>
        <taxon>Bacteria</taxon>
        <taxon>Bacillati</taxon>
        <taxon>Actinomycetota</taxon>
        <taxon>Actinomycetes</taxon>
        <taxon>Kineosporiales</taxon>
        <taxon>Kineosporiaceae</taxon>
        <taxon>Kineococcus</taxon>
    </lineage>
</organism>
<evidence type="ECO:0000256" key="6">
    <source>
        <dbReference type="ARBA" id="ARBA00022989"/>
    </source>
</evidence>
<evidence type="ECO:0000313" key="10">
    <source>
        <dbReference type="EMBL" id="MEZ0164437.1"/>
    </source>
</evidence>
<keyword evidence="11" id="KW-1185">Reference proteome</keyword>
<comment type="caution">
    <text evidence="10">The sequence shown here is derived from an EMBL/GenBank/DDBJ whole genome shotgun (WGS) entry which is preliminary data.</text>
</comment>
<dbReference type="Gene3D" id="1.10.3720.10">
    <property type="entry name" value="MetI-like"/>
    <property type="match status" value="1"/>
</dbReference>
<dbReference type="EMBL" id="JBGFTU010000006">
    <property type="protein sequence ID" value="MEZ0164437.1"/>
    <property type="molecule type" value="Genomic_DNA"/>
</dbReference>
<gene>
    <name evidence="10" type="ORF">AB2L27_06620</name>
</gene>
<sequence>MIDERPPAVVPPHRARRRGRSRSDVLLGVWGVLVLLFLFLPIAVIVVYSFNSGRLLTSWGGAGFQAYTAGLSRPVIRAAVVTSLQAAAGAALLSAVIGSLAALALARVGGRWAAALTLLLGLTLVTPEIVDAISLLGWFVSLDTEAGLPLFGDGLARLVVAHSVLSTAVVAFIVRARVAGLDTRLEEAAADLYATPWGRFRDVTLPLAAPGVLAGGLMAFTLSLDNTIVASFVALPGATPWPVYVFSSLRAGLRPEIAAVSTLLLLLTLVSLAVVAFVLRRSGDSASGIARTMAGG</sequence>
<evidence type="ECO:0000259" key="9">
    <source>
        <dbReference type="PROSITE" id="PS50928"/>
    </source>
</evidence>
<dbReference type="InterPro" id="IPR051789">
    <property type="entry name" value="Bact_Polyamine_Transport"/>
</dbReference>
<evidence type="ECO:0000256" key="2">
    <source>
        <dbReference type="ARBA" id="ARBA00007069"/>
    </source>
</evidence>
<keyword evidence="3 8" id="KW-0813">Transport</keyword>
<protein>
    <submittedName>
        <fullName evidence="10">ABC transporter permease</fullName>
    </submittedName>
</protein>
<proteinExistence type="inferred from homology"/>
<dbReference type="Proteomes" id="UP001565927">
    <property type="component" value="Unassembled WGS sequence"/>
</dbReference>
<keyword evidence="6 8" id="KW-1133">Transmembrane helix</keyword>
<evidence type="ECO:0000313" key="11">
    <source>
        <dbReference type="Proteomes" id="UP001565927"/>
    </source>
</evidence>
<comment type="similarity">
    <text evidence="2">Belongs to the binding-protein-dependent transport system permease family. CysTW subfamily.</text>
</comment>
<keyword evidence="7 8" id="KW-0472">Membrane</keyword>
<dbReference type="Pfam" id="PF00528">
    <property type="entry name" value="BPD_transp_1"/>
    <property type="match status" value="1"/>
</dbReference>
<reference evidence="10 11" key="1">
    <citation type="submission" date="2024-07" db="EMBL/GenBank/DDBJ databases">
        <authorList>
            <person name="Thanompreechachai J."/>
            <person name="Duangmal K."/>
        </authorList>
    </citation>
    <scope>NUCLEOTIDE SEQUENCE [LARGE SCALE GENOMIC DNA]</scope>
    <source>
        <strain evidence="10 11">LSe6-4</strain>
    </source>
</reference>
<dbReference type="RefSeq" id="WP_370440680.1">
    <property type="nucleotide sequence ID" value="NZ_JBGFTU010000006.1"/>
</dbReference>
<dbReference type="PROSITE" id="PS50928">
    <property type="entry name" value="ABC_TM1"/>
    <property type="match status" value="1"/>
</dbReference>
<feature type="transmembrane region" description="Helical" evidence="8">
    <location>
        <begin position="258"/>
        <end position="279"/>
    </location>
</feature>
<evidence type="ECO:0000256" key="4">
    <source>
        <dbReference type="ARBA" id="ARBA00022475"/>
    </source>
</evidence>
<evidence type="ECO:0000256" key="8">
    <source>
        <dbReference type="RuleBase" id="RU363032"/>
    </source>
</evidence>
<feature type="transmembrane region" description="Helical" evidence="8">
    <location>
        <begin position="154"/>
        <end position="174"/>
    </location>
</feature>
<dbReference type="CDD" id="cd06261">
    <property type="entry name" value="TM_PBP2"/>
    <property type="match status" value="1"/>
</dbReference>
<evidence type="ECO:0000256" key="7">
    <source>
        <dbReference type="ARBA" id="ARBA00023136"/>
    </source>
</evidence>
<dbReference type="InterPro" id="IPR000515">
    <property type="entry name" value="MetI-like"/>
</dbReference>
<feature type="transmembrane region" description="Helical" evidence="8">
    <location>
        <begin position="84"/>
        <end position="106"/>
    </location>
</feature>
<accession>A0ABV4H0S3</accession>
<dbReference type="PANTHER" id="PTHR43848:SF2">
    <property type="entry name" value="PUTRESCINE TRANSPORT SYSTEM PERMEASE PROTEIN POTI"/>
    <property type="match status" value="1"/>
</dbReference>
<comment type="subcellular location">
    <subcellularLocation>
        <location evidence="1 8">Cell membrane</location>
        <topology evidence="1 8">Multi-pass membrane protein</topology>
    </subcellularLocation>
</comment>
<dbReference type="InterPro" id="IPR035906">
    <property type="entry name" value="MetI-like_sf"/>
</dbReference>
<evidence type="ECO:0000256" key="5">
    <source>
        <dbReference type="ARBA" id="ARBA00022692"/>
    </source>
</evidence>
<evidence type="ECO:0000256" key="1">
    <source>
        <dbReference type="ARBA" id="ARBA00004651"/>
    </source>
</evidence>
<keyword evidence="5 8" id="KW-0812">Transmembrane</keyword>
<keyword evidence="4" id="KW-1003">Cell membrane</keyword>
<feature type="transmembrane region" description="Helical" evidence="8">
    <location>
        <begin position="25"/>
        <end position="50"/>
    </location>
</feature>
<evidence type="ECO:0000256" key="3">
    <source>
        <dbReference type="ARBA" id="ARBA00022448"/>
    </source>
</evidence>
<feature type="domain" description="ABC transmembrane type-1" evidence="9">
    <location>
        <begin position="80"/>
        <end position="276"/>
    </location>
</feature>
<name>A0ABV4H0S3_9ACTN</name>
<dbReference type="SUPFAM" id="SSF161098">
    <property type="entry name" value="MetI-like"/>
    <property type="match status" value="1"/>
</dbReference>
<feature type="transmembrane region" description="Helical" evidence="8">
    <location>
        <begin position="118"/>
        <end position="142"/>
    </location>
</feature>